<dbReference type="PANTHER" id="PTHR34933:SF1">
    <property type="entry name" value="FLAGELLAR L-RING PROTEIN"/>
    <property type="match status" value="1"/>
</dbReference>
<dbReference type="HAMAP" id="MF_00415">
    <property type="entry name" value="FlgH"/>
    <property type="match status" value="1"/>
</dbReference>
<keyword evidence="10 11" id="KW-0449">Lipoprotein</keyword>
<keyword evidence="9 11" id="KW-0998">Cell outer membrane</keyword>
<evidence type="ECO:0000256" key="4">
    <source>
        <dbReference type="ARBA" id="ARBA00011439"/>
    </source>
</evidence>
<feature type="chain" id="PRO_5011480553" description="Flagellar L-ring protein" evidence="13">
    <location>
        <begin position="21"/>
        <end position="224"/>
    </location>
</feature>
<dbReference type="GO" id="GO:0071973">
    <property type="term" value="P:bacterial-type flagellum-dependent cell motility"/>
    <property type="evidence" value="ECO:0007669"/>
    <property type="project" value="InterPro"/>
</dbReference>
<comment type="subunit">
    <text evidence="4 11">The basal body constitutes a major portion of the flagellar organelle and consists of four rings (L,P,S, and M) mounted on a central rod.</text>
</comment>
<dbReference type="PRINTS" id="PR01008">
    <property type="entry name" value="FLGLRINGFLGH"/>
</dbReference>
<evidence type="ECO:0000256" key="6">
    <source>
        <dbReference type="ARBA" id="ARBA00023136"/>
    </source>
</evidence>
<dbReference type="GO" id="GO:0009279">
    <property type="term" value="C:cell outer membrane"/>
    <property type="evidence" value="ECO:0007669"/>
    <property type="project" value="UniProtKB-SubCell"/>
</dbReference>
<comment type="subcellular location">
    <subcellularLocation>
        <location evidence="11">Cell outer membrane</location>
        <topology evidence="11">Lipid-anchor</topology>
    </subcellularLocation>
    <subcellularLocation>
        <location evidence="11">Bacterial flagellum basal body</location>
    </subcellularLocation>
    <subcellularLocation>
        <location evidence="2">Membrane</location>
        <topology evidence="2">Lipid-anchor</topology>
    </subcellularLocation>
</comment>
<feature type="region of interest" description="Disordered" evidence="12">
    <location>
        <begin position="79"/>
        <end position="98"/>
    </location>
</feature>
<comment type="function">
    <text evidence="1 11">Assembles around the rod to form the L-ring and probably protects the motor/basal body from shearing forces during rotation.</text>
</comment>
<dbReference type="GO" id="GO:0003774">
    <property type="term" value="F:cytoskeletal motor activity"/>
    <property type="evidence" value="ECO:0007669"/>
    <property type="project" value="InterPro"/>
</dbReference>
<dbReference type="RefSeq" id="WP_091361461.1">
    <property type="nucleotide sequence ID" value="NZ_AP025284.1"/>
</dbReference>
<keyword evidence="6 11" id="KW-0472">Membrane</keyword>
<feature type="compositionally biased region" description="Low complexity" evidence="12">
    <location>
        <begin position="79"/>
        <end position="92"/>
    </location>
</feature>
<proteinExistence type="inferred from homology"/>
<evidence type="ECO:0000256" key="13">
    <source>
        <dbReference type="SAM" id="SignalP"/>
    </source>
</evidence>
<dbReference type="Pfam" id="PF02107">
    <property type="entry name" value="FlgH"/>
    <property type="match status" value="1"/>
</dbReference>
<evidence type="ECO:0000256" key="3">
    <source>
        <dbReference type="ARBA" id="ARBA00006929"/>
    </source>
</evidence>
<name>A0A1H9LAR2_9GAMM</name>
<dbReference type="AlphaFoldDB" id="A0A1H9LAR2"/>
<dbReference type="PROSITE" id="PS51257">
    <property type="entry name" value="PROKAR_LIPOPROTEIN"/>
    <property type="match status" value="1"/>
</dbReference>
<protein>
    <recommendedName>
        <fullName evidence="11">Flagellar L-ring protein</fullName>
    </recommendedName>
    <alternativeName>
        <fullName evidence="11">Basal body L-ring protein</fullName>
    </alternativeName>
</protein>
<evidence type="ECO:0000256" key="11">
    <source>
        <dbReference type="HAMAP-Rule" id="MF_00415"/>
    </source>
</evidence>
<gene>
    <name evidence="11" type="primary">flgH</name>
    <name evidence="14" type="ORF">SAMN03080615_03856</name>
</gene>
<evidence type="ECO:0000313" key="15">
    <source>
        <dbReference type="Proteomes" id="UP000198749"/>
    </source>
</evidence>
<evidence type="ECO:0000256" key="10">
    <source>
        <dbReference type="ARBA" id="ARBA00023288"/>
    </source>
</evidence>
<dbReference type="OrthoDB" id="9789463at2"/>
<keyword evidence="14" id="KW-0282">Flagellum</keyword>
<evidence type="ECO:0000256" key="1">
    <source>
        <dbReference type="ARBA" id="ARBA00002591"/>
    </source>
</evidence>
<dbReference type="PANTHER" id="PTHR34933">
    <property type="entry name" value="FLAGELLAR L-RING PROTEIN"/>
    <property type="match status" value="1"/>
</dbReference>
<dbReference type="Proteomes" id="UP000198749">
    <property type="component" value="Unassembled WGS sequence"/>
</dbReference>
<dbReference type="EMBL" id="FOGB01000016">
    <property type="protein sequence ID" value="SER08093.1"/>
    <property type="molecule type" value="Genomic_DNA"/>
</dbReference>
<keyword evidence="15" id="KW-1185">Reference proteome</keyword>
<evidence type="ECO:0000256" key="2">
    <source>
        <dbReference type="ARBA" id="ARBA00004635"/>
    </source>
</evidence>
<evidence type="ECO:0000256" key="12">
    <source>
        <dbReference type="SAM" id="MobiDB-lite"/>
    </source>
</evidence>
<evidence type="ECO:0000256" key="5">
    <source>
        <dbReference type="ARBA" id="ARBA00022729"/>
    </source>
</evidence>
<keyword evidence="8 11" id="KW-0975">Bacterial flagellum</keyword>
<sequence length="224" mass="23788">MKQLLLICAATLMLGGCVSAPPKPDSPHFAPVRPPAMQAPREVTGSIFNAATSNSLYSDGRAHRVGDIITIVLQESTSSSKSNKTTVDKSNSQTLGSPTVLGIQPTVFGKPLSVSSGDTTTAFDGEGKSDMSNSLDGNITVTVHEVMPNGLMVVKGEKWLTLNQGDEYIRVSGMIRPQDISTSNTVYSTQLADARITYSGSGALNDSNSMGWLSKFFIGPLWPF</sequence>
<reference evidence="15" key="1">
    <citation type="submission" date="2016-10" db="EMBL/GenBank/DDBJ databases">
        <authorList>
            <person name="Varghese N."/>
            <person name="Submissions S."/>
        </authorList>
    </citation>
    <scope>NUCLEOTIDE SEQUENCE [LARGE SCALE GENOMIC DNA]</scope>
    <source>
        <strain evidence="15">DSM 18887</strain>
    </source>
</reference>
<keyword evidence="14" id="KW-0969">Cilium</keyword>
<dbReference type="STRING" id="355243.SAMN03080615_03856"/>
<accession>A0A1H9LAR2</accession>
<keyword evidence="7" id="KW-0564">Palmitate</keyword>
<evidence type="ECO:0000256" key="9">
    <source>
        <dbReference type="ARBA" id="ARBA00023237"/>
    </source>
</evidence>
<dbReference type="GO" id="GO:0009427">
    <property type="term" value="C:bacterial-type flagellum basal body, distal rod, L ring"/>
    <property type="evidence" value="ECO:0007669"/>
    <property type="project" value="InterPro"/>
</dbReference>
<comment type="similarity">
    <text evidence="3 11">Belongs to the FlgH family.</text>
</comment>
<evidence type="ECO:0000256" key="7">
    <source>
        <dbReference type="ARBA" id="ARBA00023139"/>
    </source>
</evidence>
<evidence type="ECO:0000256" key="8">
    <source>
        <dbReference type="ARBA" id="ARBA00023143"/>
    </source>
</evidence>
<dbReference type="InterPro" id="IPR000527">
    <property type="entry name" value="Flag_Lring"/>
</dbReference>
<keyword evidence="5 11" id="KW-0732">Signal</keyword>
<feature type="signal peptide" evidence="13">
    <location>
        <begin position="1"/>
        <end position="20"/>
    </location>
</feature>
<keyword evidence="14" id="KW-0966">Cell projection</keyword>
<evidence type="ECO:0000313" key="14">
    <source>
        <dbReference type="EMBL" id="SER08093.1"/>
    </source>
</evidence>
<dbReference type="NCBIfam" id="NF001304">
    <property type="entry name" value="PRK00249.1-4"/>
    <property type="match status" value="1"/>
</dbReference>
<organism evidence="14 15">
    <name type="scientific">Amphritea atlantica</name>
    <dbReference type="NCBI Taxonomy" id="355243"/>
    <lineage>
        <taxon>Bacteria</taxon>
        <taxon>Pseudomonadati</taxon>
        <taxon>Pseudomonadota</taxon>
        <taxon>Gammaproteobacteria</taxon>
        <taxon>Oceanospirillales</taxon>
        <taxon>Oceanospirillaceae</taxon>
        <taxon>Amphritea</taxon>
    </lineage>
</organism>